<name>A0A0K2UX68_LEPSM</name>
<dbReference type="EMBL" id="HACA01025324">
    <property type="protein sequence ID" value="CDW42685.1"/>
    <property type="molecule type" value="Transcribed_RNA"/>
</dbReference>
<evidence type="ECO:0000313" key="3">
    <source>
        <dbReference type="EMBL" id="CDW42685.1"/>
    </source>
</evidence>
<dbReference type="EMBL" id="HG994581">
    <property type="protein sequence ID" value="CAF2871602.1"/>
    <property type="molecule type" value="Genomic_DNA"/>
</dbReference>
<feature type="signal peptide" evidence="1">
    <location>
        <begin position="1"/>
        <end position="17"/>
    </location>
</feature>
<evidence type="ECO:0000313" key="4">
    <source>
        <dbReference type="Proteomes" id="UP000675881"/>
    </source>
</evidence>
<proteinExistence type="predicted"/>
<dbReference type="Proteomes" id="UP000675881">
    <property type="component" value="Chromosome 2"/>
</dbReference>
<evidence type="ECO:0000256" key="1">
    <source>
        <dbReference type="SAM" id="SignalP"/>
    </source>
</evidence>
<protein>
    <submittedName>
        <fullName evidence="2">(salmon louse) hypothetical protein</fullName>
    </submittedName>
</protein>
<feature type="chain" id="PRO_5033227536" evidence="1">
    <location>
        <begin position="18"/>
        <end position="128"/>
    </location>
</feature>
<organism evidence="3">
    <name type="scientific">Lepeophtheirus salmonis</name>
    <name type="common">Salmon louse</name>
    <name type="synonym">Caligus salmonis</name>
    <dbReference type="NCBI Taxonomy" id="72036"/>
    <lineage>
        <taxon>Eukaryota</taxon>
        <taxon>Metazoa</taxon>
        <taxon>Ecdysozoa</taxon>
        <taxon>Arthropoda</taxon>
        <taxon>Crustacea</taxon>
        <taxon>Multicrustacea</taxon>
        <taxon>Hexanauplia</taxon>
        <taxon>Copepoda</taxon>
        <taxon>Siphonostomatoida</taxon>
        <taxon>Caligidae</taxon>
        <taxon>Lepeophtheirus</taxon>
    </lineage>
</organism>
<reference evidence="2" key="2">
    <citation type="submission" date="2021-02" db="EMBL/GenBank/DDBJ databases">
        <authorList>
            <person name="Bekaert M."/>
        </authorList>
    </citation>
    <scope>NUCLEOTIDE SEQUENCE</scope>
    <source>
        <strain evidence="2">IoA-00</strain>
    </source>
</reference>
<sequence>MVTLPLLFFCILASTEAKNSTENPTLKWSTFIDCDSFFDCLLQIHDAFEFRFNIDILKIIDRFMGLVDVQHSLEMKLQEEKVNLRSIQLRRLTQKINLRKRIMKKEGDRGKESLERLKRRLTQLKRVK</sequence>
<dbReference type="AlphaFoldDB" id="A0A0K2UX68"/>
<keyword evidence="1" id="KW-0732">Signal</keyword>
<evidence type="ECO:0000313" key="2">
    <source>
        <dbReference type="EMBL" id="CAF2871602.1"/>
    </source>
</evidence>
<reference evidence="3" key="1">
    <citation type="submission" date="2014-05" db="EMBL/GenBank/DDBJ databases">
        <authorList>
            <person name="Chronopoulou M."/>
        </authorList>
    </citation>
    <scope>NUCLEOTIDE SEQUENCE</scope>
    <source>
        <tissue evidence="3">Whole organism</tissue>
    </source>
</reference>
<accession>A0A0K2UX68</accession>
<gene>
    <name evidence="2" type="ORF">LSAA_6456</name>
</gene>
<keyword evidence="4" id="KW-1185">Reference proteome</keyword>